<dbReference type="RefSeq" id="XP_013891206.1">
    <property type="nucleotide sequence ID" value="XM_014035752.1"/>
</dbReference>
<reference evidence="1 2" key="1">
    <citation type="journal article" date="2013" name="BMC Genomics">
        <title>Reconstruction of the lipid metabolism for the microalga Monoraphidium neglectum from its genome sequence reveals characteristics suitable for biofuel production.</title>
        <authorList>
            <person name="Bogen C."/>
            <person name="Al-Dilaimi A."/>
            <person name="Albersmeier A."/>
            <person name="Wichmann J."/>
            <person name="Grundmann M."/>
            <person name="Rupp O."/>
            <person name="Lauersen K.J."/>
            <person name="Blifernez-Klassen O."/>
            <person name="Kalinowski J."/>
            <person name="Goesmann A."/>
            <person name="Mussgnug J.H."/>
            <person name="Kruse O."/>
        </authorList>
    </citation>
    <scope>NUCLEOTIDE SEQUENCE [LARGE SCALE GENOMIC DNA]</scope>
    <source>
        <strain evidence="1 2">SAG 48.87</strain>
    </source>
</reference>
<organism evidence="1 2">
    <name type="scientific">Monoraphidium neglectum</name>
    <dbReference type="NCBI Taxonomy" id="145388"/>
    <lineage>
        <taxon>Eukaryota</taxon>
        <taxon>Viridiplantae</taxon>
        <taxon>Chlorophyta</taxon>
        <taxon>core chlorophytes</taxon>
        <taxon>Chlorophyceae</taxon>
        <taxon>CS clade</taxon>
        <taxon>Sphaeropleales</taxon>
        <taxon>Selenastraceae</taxon>
        <taxon>Monoraphidium</taxon>
    </lineage>
</organism>
<dbReference type="EMBL" id="KK105877">
    <property type="protein sequence ID" value="KIY92186.1"/>
    <property type="molecule type" value="Genomic_DNA"/>
</dbReference>
<gene>
    <name evidence="1" type="ORF">MNEG_15777</name>
</gene>
<accession>A0A0D2LQJ3</accession>
<dbReference type="KEGG" id="mng:MNEG_15777"/>
<evidence type="ECO:0000313" key="1">
    <source>
        <dbReference type="EMBL" id="KIY92186.1"/>
    </source>
</evidence>
<dbReference type="GeneID" id="25733472"/>
<proteinExistence type="predicted"/>
<evidence type="ECO:0000313" key="2">
    <source>
        <dbReference type="Proteomes" id="UP000054498"/>
    </source>
</evidence>
<dbReference type="Proteomes" id="UP000054498">
    <property type="component" value="Unassembled WGS sequence"/>
</dbReference>
<name>A0A0D2LQJ3_9CHLO</name>
<keyword evidence="2" id="KW-1185">Reference proteome</keyword>
<dbReference type="AlphaFoldDB" id="A0A0D2LQJ3"/>
<sequence>MERLGMPAGFVRIARLLRTAGMHAPALVNGCVSQAAEFAAGLRQGCVLAQAEYLVVGQAPAAWLQEHGVSIR</sequence>
<feature type="non-terminal residue" evidence="1">
    <location>
        <position position="72"/>
    </location>
</feature>
<protein>
    <submittedName>
        <fullName evidence="1">Uncharacterized protein</fullName>
    </submittedName>
</protein>